<dbReference type="RefSeq" id="WP_112136324.1">
    <property type="nucleotide sequence ID" value="NZ_CP016181.1"/>
</dbReference>
<evidence type="ECO:0000313" key="1">
    <source>
        <dbReference type="EMBL" id="AWX99516.1"/>
    </source>
</evidence>
<protein>
    <recommendedName>
        <fullName evidence="3">Phage tail protein</fullName>
    </recommendedName>
</protein>
<dbReference type="InterPro" id="IPR009678">
    <property type="entry name" value="Phage_tail_completion_R"/>
</dbReference>
<gene>
    <name evidence="1" type="ORF">A8139_05555</name>
</gene>
<dbReference type="Pfam" id="PF06891">
    <property type="entry name" value="P2_Phage_GpR"/>
    <property type="match status" value="1"/>
</dbReference>
<evidence type="ECO:0008006" key="3">
    <source>
        <dbReference type="Google" id="ProtNLM"/>
    </source>
</evidence>
<dbReference type="OrthoDB" id="6429084at2"/>
<sequence>MLKLQQITAFLVGLDLVAAENIDSWVENPRIVPRCSIIDDGQVIVYTQTYDAMISIERYPHTRHPAELLFAQVSVWLIENDEDRFEKELPMPVTDVDILDSKTADIDIMITFEEDVTAVADENGPIVIDGQRYRLDDATITYVKEGEMKS</sequence>
<dbReference type="AlphaFoldDB" id="A0A2Z4PPZ3"/>
<proteinExistence type="predicted"/>
<dbReference type="EMBL" id="CP016181">
    <property type="protein sequence ID" value="AWX99516.1"/>
    <property type="molecule type" value="Genomic_DNA"/>
</dbReference>
<reference evidence="1 2" key="1">
    <citation type="submission" date="2016-06" db="EMBL/GenBank/DDBJ databases">
        <title>The sequenced genome of the ice-adhering bacterium Marinomonas primoryensis, from Antarctica.</title>
        <authorList>
            <person name="Graham L."/>
            <person name="Vance T.D.R."/>
            <person name="Davies P.L."/>
        </authorList>
    </citation>
    <scope>NUCLEOTIDE SEQUENCE [LARGE SCALE GENOMIC DNA]</scope>
    <source>
        <strain evidence="1 2">AceL</strain>
    </source>
</reference>
<organism evidence="1 2">
    <name type="scientific">Marinomonas primoryensis</name>
    <dbReference type="NCBI Taxonomy" id="178399"/>
    <lineage>
        <taxon>Bacteria</taxon>
        <taxon>Pseudomonadati</taxon>
        <taxon>Pseudomonadota</taxon>
        <taxon>Gammaproteobacteria</taxon>
        <taxon>Oceanospirillales</taxon>
        <taxon>Oceanospirillaceae</taxon>
        <taxon>Marinomonas</taxon>
    </lineage>
</organism>
<name>A0A2Z4PPZ3_9GAMM</name>
<dbReference type="Proteomes" id="UP000249898">
    <property type="component" value="Chromosome"/>
</dbReference>
<evidence type="ECO:0000313" key="2">
    <source>
        <dbReference type="Proteomes" id="UP000249898"/>
    </source>
</evidence>
<accession>A0A2Z4PPZ3</accession>